<evidence type="ECO:0000256" key="2">
    <source>
        <dbReference type="SAM" id="SignalP"/>
    </source>
</evidence>
<organism evidence="4 5">
    <name type="scientific">Obba rivulosa</name>
    <dbReference type="NCBI Taxonomy" id="1052685"/>
    <lineage>
        <taxon>Eukaryota</taxon>
        <taxon>Fungi</taxon>
        <taxon>Dikarya</taxon>
        <taxon>Basidiomycota</taxon>
        <taxon>Agaricomycotina</taxon>
        <taxon>Agaricomycetes</taxon>
        <taxon>Polyporales</taxon>
        <taxon>Gelatoporiaceae</taxon>
        <taxon>Obba</taxon>
    </lineage>
</organism>
<proteinExistence type="predicted"/>
<dbReference type="Pfam" id="PF11790">
    <property type="entry name" value="Glyco_hydro_cc"/>
    <property type="match status" value="1"/>
</dbReference>
<dbReference type="Proteomes" id="UP000250043">
    <property type="component" value="Unassembled WGS sequence"/>
</dbReference>
<dbReference type="Gene3D" id="3.20.20.80">
    <property type="entry name" value="Glycosidases"/>
    <property type="match status" value="1"/>
</dbReference>
<feature type="compositionally biased region" description="Pro residues" evidence="1">
    <location>
        <begin position="39"/>
        <end position="53"/>
    </location>
</feature>
<dbReference type="InterPro" id="IPR024655">
    <property type="entry name" value="Asl1_glyco_hydro_catalytic"/>
</dbReference>
<evidence type="ECO:0000256" key="1">
    <source>
        <dbReference type="SAM" id="MobiDB-lite"/>
    </source>
</evidence>
<dbReference type="InterPro" id="IPR017853">
    <property type="entry name" value="GH"/>
</dbReference>
<dbReference type="SUPFAM" id="SSF51445">
    <property type="entry name" value="(Trans)glycosidases"/>
    <property type="match status" value="1"/>
</dbReference>
<sequence>MKFATPLLALALLLAGSADAAHVQRKHGRRGPSQIYTPTPTPTPTATPTPAPAPSSSAAPVSAPAPPTSNTIKRGLSFNDASLTKDFNSQQVSWAYNWGPSFEGSLPQGVEFFPMLWGADDGHTNGWSDAATAAIANGAKYLLSFNEPDLSSQSNLSPEQAANAWMEFMQPFAGKAKLIAPAVTNGAAPMGTAWLDAFIAACSQCTIDGYAIHIYDSATNIGYYQNYISGVATKYGKEVLVTEFGATGSAQQQEEFLQEMVQFLDGLDGISHYAWFMTAVGNLVNSDASLSPLGEAYVSA</sequence>
<evidence type="ECO:0000313" key="5">
    <source>
        <dbReference type="Proteomes" id="UP000250043"/>
    </source>
</evidence>
<dbReference type="InterPro" id="IPR053183">
    <property type="entry name" value="ASL1"/>
</dbReference>
<feature type="domain" description="Asl1-like glycosyl hydrolase catalytic" evidence="3">
    <location>
        <begin position="75"/>
        <end position="297"/>
    </location>
</feature>
<dbReference type="GO" id="GO:0071966">
    <property type="term" value="P:fungal-type cell wall polysaccharide metabolic process"/>
    <property type="evidence" value="ECO:0007669"/>
    <property type="project" value="TreeGrafter"/>
</dbReference>
<dbReference type="EMBL" id="KV722369">
    <property type="protein sequence ID" value="OCH92443.1"/>
    <property type="molecule type" value="Genomic_DNA"/>
</dbReference>
<feature type="region of interest" description="Disordered" evidence="1">
    <location>
        <begin position="23"/>
        <end position="74"/>
    </location>
</feature>
<reference evidence="4 5" key="1">
    <citation type="submission" date="2016-07" db="EMBL/GenBank/DDBJ databases">
        <title>Draft genome of the white-rot fungus Obba rivulosa 3A-2.</title>
        <authorList>
            <consortium name="DOE Joint Genome Institute"/>
            <person name="Miettinen O."/>
            <person name="Riley R."/>
            <person name="Acob R."/>
            <person name="Barry K."/>
            <person name="Cullen D."/>
            <person name="De Vries R."/>
            <person name="Hainaut M."/>
            <person name="Hatakka A."/>
            <person name="Henrissat B."/>
            <person name="Hilden K."/>
            <person name="Kuo R."/>
            <person name="Labutti K."/>
            <person name="Lipzen A."/>
            <person name="Makela M.R."/>
            <person name="Sandor L."/>
            <person name="Spatafora J.W."/>
            <person name="Grigoriev I.V."/>
            <person name="Hibbett D.S."/>
        </authorList>
    </citation>
    <scope>NUCLEOTIDE SEQUENCE [LARGE SCALE GENOMIC DNA]</scope>
    <source>
        <strain evidence="4 5">3A-2</strain>
    </source>
</reference>
<dbReference type="PANTHER" id="PTHR34154">
    <property type="entry name" value="ALKALI-SENSITIVE LINKAGE PROTEIN 1"/>
    <property type="match status" value="1"/>
</dbReference>
<dbReference type="GO" id="GO:0009277">
    <property type="term" value="C:fungal-type cell wall"/>
    <property type="evidence" value="ECO:0007669"/>
    <property type="project" value="TreeGrafter"/>
</dbReference>
<keyword evidence="5" id="KW-1185">Reference proteome</keyword>
<dbReference type="OrthoDB" id="5959761at2759"/>
<feature type="signal peptide" evidence="2">
    <location>
        <begin position="1"/>
        <end position="20"/>
    </location>
</feature>
<keyword evidence="2" id="KW-0732">Signal</keyword>
<accession>A0A8E2DP08</accession>
<dbReference type="AlphaFoldDB" id="A0A8E2DP08"/>
<feature type="chain" id="PRO_5034846493" description="Asl1-like glycosyl hydrolase catalytic domain-containing protein" evidence="2">
    <location>
        <begin position="21"/>
        <end position="300"/>
    </location>
</feature>
<dbReference type="PANTHER" id="PTHR34154:SF10">
    <property type="entry name" value="ASL1-LIKE GLYCOSYL HYDROLASE CATALYTIC DOMAIN-CONTAINING PROTEIN"/>
    <property type="match status" value="1"/>
</dbReference>
<evidence type="ECO:0000259" key="3">
    <source>
        <dbReference type="Pfam" id="PF11790"/>
    </source>
</evidence>
<protein>
    <recommendedName>
        <fullName evidence="3">Asl1-like glycosyl hydrolase catalytic domain-containing protein</fullName>
    </recommendedName>
</protein>
<evidence type="ECO:0000313" key="4">
    <source>
        <dbReference type="EMBL" id="OCH92443.1"/>
    </source>
</evidence>
<gene>
    <name evidence="4" type="ORF">OBBRIDRAFT_791322</name>
</gene>
<name>A0A8E2DP08_9APHY</name>